<dbReference type="InterPro" id="IPR041102">
    <property type="entry name" value="UvrA_inter"/>
</dbReference>
<gene>
    <name evidence="2" type="primary">uvrA</name>
</gene>
<feature type="non-terminal residue" evidence="2">
    <location>
        <position position="1"/>
    </location>
</feature>
<organism evidence="2">
    <name type="scientific">Metamycoplasma hominis</name>
    <name type="common">Mycoplasma hominis</name>
    <dbReference type="NCBI Taxonomy" id="2098"/>
    <lineage>
        <taxon>Bacteria</taxon>
        <taxon>Bacillati</taxon>
        <taxon>Mycoplasmatota</taxon>
        <taxon>Mycoplasmoidales</taxon>
        <taxon>Metamycoplasmataceae</taxon>
        <taxon>Metamycoplasma</taxon>
    </lineage>
</organism>
<sequence>ILAPLVNNQKGSHQVLLNKLKRDGFIKVLINDEIYFLENVDSINLDKNKRWNIDLFIDRVRLSNDDDIKSRISSAIEVALEQSNGLISTIVNETKKNTYS</sequence>
<protein>
    <submittedName>
        <fullName evidence="2">Putative excinuclease ABC subunit A</fullName>
    </submittedName>
</protein>
<dbReference type="Gene3D" id="3.30.190.20">
    <property type="match status" value="1"/>
</dbReference>
<evidence type="ECO:0000259" key="1">
    <source>
        <dbReference type="Pfam" id="PF17760"/>
    </source>
</evidence>
<proteinExistence type="predicted"/>
<evidence type="ECO:0000313" key="2">
    <source>
        <dbReference type="EMBL" id="CAC94950.1"/>
    </source>
</evidence>
<reference evidence="2" key="1">
    <citation type="submission" date="2001-10" db="EMBL/GenBank/DDBJ databases">
        <title>Determination of recombination in Mycoplasma hominis.</title>
        <authorList>
            <person name="Soegaard I.Z."/>
            <person name="Boesen T."/>
            <person name="Mygind T."/>
            <person name="Melkova R."/>
            <person name="Birkelund S."/>
            <person name="Christiansen G."/>
            <person name="Schierup M.H."/>
        </authorList>
    </citation>
    <scope>NUCLEOTIDE SEQUENCE</scope>
    <source>
        <strain evidence="2">PG21</strain>
    </source>
</reference>
<feature type="domain" description="UvrA interaction" evidence="1">
    <location>
        <begin position="1"/>
        <end position="91"/>
    </location>
</feature>
<dbReference type="Pfam" id="PF17760">
    <property type="entry name" value="UvrA_inter"/>
    <property type="match status" value="1"/>
</dbReference>
<dbReference type="EMBL" id="AJ416580">
    <property type="protein sequence ID" value="CAC94950.1"/>
    <property type="molecule type" value="Genomic_DNA"/>
</dbReference>
<dbReference type="AlphaFoldDB" id="Q8KMI1"/>
<feature type="non-terminal residue" evidence="2">
    <location>
        <position position="100"/>
    </location>
</feature>
<accession>Q8KMI1</accession>
<name>Q8KMI1_METHO</name>